<protein>
    <recommendedName>
        <fullName evidence="3">Type II toxin-antitoxin system HicA family toxin</fullName>
    </recommendedName>
</protein>
<accession>Q0RB87</accession>
<gene>
    <name evidence="1" type="ordered locus">FRAAL6677</name>
</gene>
<organism evidence="1 2">
    <name type="scientific">Frankia alni (strain DSM 45986 / CECT 9034 / ACN14a)</name>
    <dbReference type="NCBI Taxonomy" id="326424"/>
    <lineage>
        <taxon>Bacteria</taxon>
        <taxon>Bacillati</taxon>
        <taxon>Actinomycetota</taxon>
        <taxon>Actinomycetes</taxon>
        <taxon>Frankiales</taxon>
        <taxon>Frankiaceae</taxon>
        <taxon>Frankia</taxon>
    </lineage>
</organism>
<sequence length="55" mass="6285">MARRSGSHVVLRRAGVQANLSVPCNGQEVKRPLLAKLIERAGLTLEEYCDYFRRR</sequence>
<proteinExistence type="predicted"/>
<evidence type="ECO:0000313" key="1">
    <source>
        <dbReference type="EMBL" id="CAJ65300.1"/>
    </source>
</evidence>
<reference evidence="1 2" key="1">
    <citation type="journal article" date="2007" name="Genome Res.">
        <title>Genome characteristics of facultatively symbiotic Frankia sp. strains reflect host range and host plant biogeography.</title>
        <authorList>
            <person name="Normand P."/>
            <person name="Lapierre P."/>
            <person name="Tisa L.S."/>
            <person name="Gogarten J.P."/>
            <person name="Alloisio N."/>
            <person name="Bagnarol E."/>
            <person name="Bassi C.A."/>
            <person name="Berry A.M."/>
            <person name="Bickhart D.M."/>
            <person name="Choisne N."/>
            <person name="Couloux A."/>
            <person name="Cournoyer B."/>
            <person name="Cruveiller S."/>
            <person name="Daubin V."/>
            <person name="Demange N."/>
            <person name="Francino M.P."/>
            <person name="Goltsman E."/>
            <person name="Huang Y."/>
            <person name="Kopp O.R."/>
            <person name="Labarre L."/>
            <person name="Lapidus A."/>
            <person name="Lavire C."/>
            <person name="Marechal J."/>
            <person name="Martinez M."/>
            <person name="Mastronunzio J.E."/>
            <person name="Mullin B.C."/>
            <person name="Niemann J."/>
            <person name="Pujic P."/>
            <person name="Rawnsley T."/>
            <person name="Rouy Z."/>
            <person name="Schenowitz C."/>
            <person name="Sellstedt A."/>
            <person name="Tavares F."/>
            <person name="Tomkins J.P."/>
            <person name="Vallenet D."/>
            <person name="Valverde C."/>
            <person name="Wall L.G."/>
            <person name="Wang Y."/>
            <person name="Medigue C."/>
            <person name="Benson D.R."/>
        </authorList>
    </citation>
    <scope>NUCLEOTIDE SEQUENCE [LARGE SCALE GENOMIC DNA]</scope>
    <source>
        <strain evidence="2">DSM 45986 / CECT 9034 / ACN14a</strain>
    </source>
</reference>
<dbReference type="Gene3D" id="3.30.920.30">
    <property type="entry name" value="Hypothetical protein"/>
    <property type="match status" value="1"/>
</dbReference>
<dbReference type="EMBL" id="CT573213">
    <property type="protein sequence ID" value="CAJ65300.1"/>
    <property type="molecule type" value="Genomic_DNA"/>
</dbReference>
<dbReference type="HOGENOM" id="CLU_164851_6_4_11"/>
<dbReference type="SUPFAM" id="SSF54786">
    <property type="entry name" value="YcfA/nrd intein domain"/>
    <property type="match status" value="1"/>
</dbReference>
<name>Q0RB87_FRAAA</name>
<evidence type="ECO:0008006" key="3">
    <source>
        <dbReference type="Google" id="ProtNLM"/>
    </source>
</evidence>
<dbReference type="InterPro" id="IPR038570">
    <property type="entry name" value="HicA_sf"/>
</dbReference>
<dbReference type="AlphaFoldDB" id="Q0RB87"/>
<dbReference type="Proteomes" id="UP000000657">
    <property type="component" value="Chromosome"/>
</dbReference>
<dbReference type="KEGG" id="fal:FRAAL6677"/>
<keyword evidence="2" id="KW-1185">Reference proteome</keyword>
<evidence type="ECO:0000313" key="2">
    <source>
        <dbReference type="Proteomes" id="UP000000657"/>
    </source>
</evidence>